<organism evidence="8 9">
    <name type="scientific">Echinicola arenosa</name>
    <dbReference type="NCBI Taxonomy" id="2774144"/>
    <lineage>
        <taxon>Bacteria</taxon>
        <taxon>Pseudomonadati</taxon>
        <taxon>Bacteroidota</taxon>
        <taxon>Cytophagia</taxon>
        <taxon>Cytophagales</taxon>
        <taxon>Cyclobacteriaceae</taxon>
        <taxon>Echinicola</taxon>
    </lineage>
</organism>
<dbReference type="CDD" id="cd08977">
    <property type="entry name" value="SusD"/>
    <property type="match status" value="1"/>
</dbReference>
<keyword evidence="4" id="KW-0472">Membrane</keyword>
<keyword evidence="9" id="KW-1185">Reference proteome</keyword>
<dbReference type="InterPro" id="IPR012944">
    <property type="entry name" value="SusD_RagB_dom"/>
</dbReference>
<comment type="similarity">
    <text evidence="2">Belongs to the SusD family.</text>
</comment>
<dbReference type="PROSITE" id="PS51257">
    <property type="entry name" value="PROKAR_LIPOPROTEIN"/>
    <property type="match status" value="1"/>
</dbReference>
<feature type="domain" description="SusD-like N-terminal" evidence="7">
    <location>
        <begin position="22"/>
        <end position="224"/>
    </location>
</feature>
<dbReference type="SUPFAM" id="SSF48452">
    <property type="entry name" value="TPR-like"/>
    <property type="match status" value="1"/>
</dbReference>
<feature type="domain" description="RagB/SusD" evidence="6">
    <location>
        <begin position="263"/>
        <end position="515"/>
    </location>
</feature>
<evidence type="ECO:0000256" key="5">
    <source>
        <dbReference type="ARBA" id="ARBA00023237"/>
    </source>
</evidence>
<reference evidence="8 9" key="1">
    <citation type="submission" date="2020-09" db="EMBL/GenBank/DDBJ databases">
        <title>Echinicola sp. CAU 1574 isolated from sand of Sido Beach.</title>
        <authorList>
            <person name="Kim W."/>
        </authorList>
    </citation>
    <scope>NUCLEOTIDE SEQUENCE [LARGE SCALE GENOMIC DNA]</scope>
    <source>
        <strain evidence="8 9">CAU 1574</strain>
    </source>
</reference>
<evidence type="ECO:0000313" key="8">
    <source>
        <dbReference type="EMBL" id="MBD8487370.1"/>
    </source>
</evidence>
<dbReference type="InterPro" id="IPR011990">
    <property type="entry name" value="TPR-like_helical_dom_sf"/>
</dbReference>
<comment type="caution">
    <text evidence="8">The sequence shown here is derived from an EMBL/GenBank/DDBJ whole genome shotgun (WGS) entry which is preliminary data.</text>
</comment>
<sequence>MKLKNIYWLFILNIGLLSCSEDFIDLAPEDQQSGNSFFQTEEQFYQALAAAYTPFRDLLVNDFFTGEMRSDNTHYEYSDINFGTAYIYRRSIADFNDDEFNSYSNAVYFHAYKGISRANIVLDHLESVSLPEETYNDISGQAKFIRALNYFYLVRYFGNVPLYLHEVTSTDGAFLAQSSQKEVYEQIIQDCTESIAQLSAPSKFPQNGMATKGSATMLLGRVHLRQGNYAEAESLFKSLEAIGYGLLDNYADVFNINSKNSIESLFEIQFREGDQGGQQNGFVYSFLPRTTNTSIVTGVATNNSGTGGWNTPTPEIIAAFEPGDKRKDISIGIAEGTYDASNYFDITANKSIVGYVPEEGKVGVPYIKKYITPHSLPNNTDNNWPIFRYADALLSLAEALNEQGKSIEALSYLNQVRDRAFGENINRVTVSDQTELRDIILHERQVELAFENHRWHDLVRSGKAVSTMNAFGIKQKERFDYLITSTYMVDDHRMLFPIPKSEIDLNPDLIQNPGY</sequence>
<dbReference type="Pfam" id="PF14322">
    <property type="entry name" value="SusD-like_3"/>
    <property type="match status" value="1"/>
</dbReference>
<dbReference type="Proteomes" id="UP000647133">
    <property type="component" value="Unassembled WGS sequence"/>
</dbReference>
<evidence type="ECO:0000256" key="2">
    <source>
        <dbReference type="ARBA" id="ARBA00006275"/>
    </source>
</evidence>
<evidence type="ECO:0000256" key="3">
    <source>
        <dbReference type="ARBA" id="ARBA00022729"/>
    </source>
</evidence>
<evidence type="ECO:0000256" key="1">
    <source>
        <dbReference type="ARBA" id="ARBA00004442"/>
    </source>
</evidence>
<accession>A0ABR9AHE6</accession>
<dbReference type="Pfam" id="PF07980">
    <property type="entry name" value="SusD_RagB"/>
    <property type="match status" value="1"/>
</dbReference>
<dbReference type="RefSeq" id="WP_192007176.1">
    <property type="nucleotide sequence ID" value="NZ_JACYTQ010000001.1"/>
</dbReference>
<dbReference type="Gene3D" id="1.25.40.390">
    <property type="match status" value="1"/>
</dbReference>
<gene>
    <name evidence="8" type="ORF">IFO69_01285</name>
</gene>
<keyword evidence="3" id="KW-0732">Signal</keyword>
<evidence type="ECO:0000256" key="4">
    <source>
        <dbReference type="ARBA" id="ARBA00023136"/>
    </source>
</evidence>
<proteinExistence type="inferred from homology"/>
<evidence type="ECO:0000313" key="9">
    <source>
        <dbReference type="Proteomes" id="UP000647133"/>
    </source>
</evidence>
<protein>
    <submittedName>
        <fullName evidence="8">RagB/SusD family nutrient uptake outer membrane protein</fullName>
    </submittedName>
</protein>
<keyword evidence="5" id="KW-0998">Cell outer membrane</keyword>
<dbReference type="InterPro" id="IPR033985">
    <property type="entry name" value="SusD-like_N"/>
</dbReference>
<evidence type="ECO:0000259" key="7">
    <source>
        <dbReference type="Pfam" id="PF14322"/>
    </source>
</evidence>
<evidence type="ECO:0000259" key="6">
    <source>
        <dbReference type="Pfam" id="PF07980"/>
    </source>
</evidence>
<name>A0ABR9AHE6_9BACT</name>
<comment type="subcellular location">
    <subcellularLocation>
        <location evidence="1">Cell outer membrane</location>
    </subcellularLocation>
</comment>
<dbReference type="EMBL" id="JACYTQ010000001">
    <property type="protein sequence ID" value="MBD8487370.1"/>
    <property type="molecule type" value="Genomic_DNA"/>
</dbReference>